<sequence length="565" mass="63716">MIGDVQAGLTDVAISCITITYSRSEVIQFTKSYFCDSLRFVTKAPTAFRTITNGHMNDYARVLVVIFASVVVTTLILCLSSQYGVDFSLAFALRYSDRFFLMTQILLKQCIPHLPTGNHNAEEGSLYAKIYEAMVDFNQSDLAKVPELSNPDIAYIEPSIGLKVQINVLGRSKFHLSKETFQSDPYGIVLPLDTPHLDAFNSKIDQLRSSGIPEKWMEHWINVAANVREDETIALPHQEIKSVMFDLDSIPRCRHIGHLIPNHLSINSIFGQKFLVGSTFHDLSVLQYMDGIRGSDGGQTMGHDDCRSSTTCLWINRHPKKEIVCSGGGGGGSILASNLLGVTLETSSLDCPLENLVQKMMKRTDNVTRSRSTVSHRIWFVQRSSIELSESTFARILTFHQYDEASRISGKVLSTASHFSEEVALSRTPDPFLHFVPLRHGRPLRRRRPQKASIHARTRAVASHRDDEFDSFIPCRVGNRRSTPFHFPSAIPPYYAKKKEWERDKPNQGKPQEAYNKTQSDIMLHAEGRTTNIKRQEGFTKIDLSNGRLSCLPGAWHLLRHKHSE</sequence>
<dbReference type="Pfam" id="PF00497">
    <property type="entry name" value="SBP_bac_3"/>
    <property type="match status" value="1"/>
</dbReference>
<evidence type="ECO:0000259" key="8">
    <source>
        <dbReference type="Pfam" id="PF00497"/>
    </source>
</evidence>
<organism evidence="9">
    <name type="scientific">Cyprideis torosa</name>
    <dbReference type="NCBI Taxonomy" id="163714"/>
    <lineage>
        <taxon>Eukaryota</taxon>
        <taxon>Metazoa</taxon>
        <taxon>Ecdysozoa</taxon>
        <taxon>Arthropoda</taxon>
        <taxon>Crustacea</taxon>
        <taxon>Oligostraca</taxon>
        <taxon>Ostracoda</taxon>
        <taxon>Podocopa</taxon>
        <taxon>Podocopida</taxon>
        <taxon>Cytherocopina</taxon>
        <taxon>Cytheroidea</taxon>
        <taxon>Cytherideidae</taxon>
        <taxon>Cyprideis</taxon>
    </lineage>
</organism>
<keyword evidence="6" id="KW-0675">Receptor</keyword>
<dbReference type="InterPro" id="IPR052192">
    <property type="entry name" value="Insect_Ionotropic_Sensory_Rcpt"/>
</dbReference>
<dbReference type="AlphaFoldDB" id="A0A7R8W660"/>
<feature type="domain" description="Solute-binding protein family 3/N-terminal" evidence="8">
    <location>
        <begin position="2"/>
        <end position="222"/>
    </location>
</feature>
<proteinExistence type="predicted"/>
<evidence type="ECO:0000256" key="2">
    <source>
        <dbReference type="ARBA" id="ARBA00022475"/>
    </source>
</evidence>
<comment type="subcellular location">
    <subcellularLocation>
        <location evidence="1">Cell membrane</location>
        <topology evidence="1">Multi-pass membrane protein</topology>
    </subcellularLocation>
</comment>
<evidence type="ECO:0000256" key="7">
    <source>
        <dbReference type="ARBA" id="ARBA00023180"/>
    </source>
</evidence>
<evidence type="ECO:0000256" key="1">
    <source>
        <dbReference type="ARBA" id="ARBA00004651"/>
    </source>
</evidence>
<dbReference type="EMBL" id="OB660636">
    <property type="protein sequence ID" value="CAD7225692.1"/>
    <property type="molecule type" value="Genomic_DNA"/>
</dbReference>
<name>A0A7R8W660_9CRUS</name>
<protein>
    <recommendedName>
        <fullName evidence="8">Solute-binding protein family 3/N-terminal domain-containing protein</fullName>
    </recommendedName>
</protein>
<dbReference type="PANTHER" id="PTHR42643">
    <property type="entry name" value="IONOTROPIC RECEPTOR 20A-RELATED"/>
    <property type="match status" value="1"/>
</dbReference>
<dbReference type="OrthoDB" id="8195021at2759"/>
<evidence type="ECO:0000256" key="6">
    <source>
        <dbReference type="ARBA" id="ARBA00023170"/>
    </source>
</evidence>
<keyword evidence="7" id="KW-0325">Glycoprotein</keyword>
<evidence type="ECO:0000256" key="3">
    <source>
        <dbReference type="ARBA" id="ARBA00022692"/>
    </source>
</evidence>
<dbReference type="SUPFAM" id="SSF53850">
    <property type="entry name" value="Periplasmic binding protein-like II"/>
    <property type="match status" value="1"/>
</dbReference>
<feature type="non-terminal residue" evidence="9">
    <location>
        <position position="1"/>
    </location>
</feature>
<gene>
    <name evidence="9" type="ORF">CTOB1V02_LOCUS3624</name>
</gene>
<keyword evidence="3" id="KW-0812">Transmembrane</keyword>
<evidence type="ECO:0000256" key="4">
    <source>
        <dbReference type="ARBA" id="ARBA00022989"/>
    </source>
</evidence>
<accession>A0A7R8W660</accession>
<dbReference type="PANTHER" id="PTHR42643:SF24">
    <property type="entry name" value="IONOTROPIC RECEPTOR 60A"/>
    <property type="match status" value="1"/>
</dbReference>
<keyword evidence="4" id="KW-1133">Transmembrane helix</keyword>
<evidence type="ECO:0000313" key="9">
    <source>
        <dbReference type="EMBL" id="CAD7225692.1"/>
    </source>
</evidence>
<reference evidence="9" key="1">
    <citation type="submission" date="2020-11" db="EMBL/GenBank/DDBJ databases">
        <authorList>
            <person name="Tran Van P."/>
        </authorList>
    </citation>
    <scope>NUCLEOTIDE SEQUENCE</scope>
</reference>
<evidence type="ECO:0000256" key="5">
    <source>
        <dbReference type="ARBA" id="ARBA00023136"/>
    </source>
</evidence>
<keyword evidence="2" id="KW-1003">Cell membrane</keyword>
<dbReference type="GO" id="GO:0005886">
    <property type="term" value="C:plasma membrane"/>
    <property type="evidence" value="ECO:0007669"/>
    <property type="project" value="UniProtKB-SubCell"/>
</dbReference>
<dbReference type="InterPro" id="IPR001638">
    <property type="entry name" value="Solute-binding_3/MltF_N"/>
</dbReference>
<keyword evidence="5" id="KW-0472">Membrane</keyword>
<dbReference type="Gene3D" id="3.40.190.10">
    <property type="entry name" value="Periplasmic binding protein-like II"/>
    <property type="match status" value="1"/>
</dbReference>